<dbReference type="InterPro" id="IPR001461">
    <property type="entry name" value="Aspartic_peptidase_A1"/>
</dbReference>
<dbReference type="Proteomes" id="UP000031443">
    <property type="component" value="Unassembled WGS sequence"/>
</dbReference>
<dbReference type="GO" id="GO:0006508">
    <property type="term" value="P:proteolysis"/>
    <property type="evidence" value="ECO:0007669"/>
    <property type="project" value="InterPro"/>
</dbReference>
<dbReference type="PANTHER" id="PTHR47966">
    <property type="entry name" value="BETA-SITE APP-CLEAVING ENZYME, ISOFORM A-RELATED"/>
    <property type="match status" value="1"/>
</dbReference>
<dbReference type="PANTHER" id="PTHR47966:SF70">
    <property type="entry name" value="PEPTIDASE A1 DOMAIN-CONTAINING PROTEIN"/>
    <property type="match status" value="1"/>
</dbReference>
<dbReference type="EMBL" id="KB548129">
    <property type="protein sequence ID" value="EMP30868.1"/>
    <property type="molecule type" value="Genomic_DNA"/>
</dbReference>
<dbReference type="Gene3D" id="2.40.70.10">
    <property type="entry name" value="Acid Proteases"/>
    <property type="match status" value="1"/>
</dbReference>
<dbReference type="InterPro" id="IPR033121">
    <property type="entry name" value="PEPTIDASE_A1"/>
</dbReference>
<dbReference type="PROSITE" id="PS51767">
    <property type="entry name" value="PEPTIDASE_A1"/>
    <property type="match status" value="1"/>
</dbReference>
<proteinExistence type="inferred from homology"/>
<keyword evidence="5" id="KW-1185">Reference proteome</keyword>
<dbReference type="Pfam" id="PF00026">
    <property type="entry name" value="Asp"/>
    <property type="match status" value="1"/>
</dbReference>
<organism evidence="4 5">
    <name type="scientific">Chelonia mydas</name>
    <name type="common">Green sea-turtle</name>
    <name type="synonym">Chelonia agassizi</name>
    <dbReference type="NCBI Taxonomy" id="8469"/>
    <lineage>
        <taxon>Eukaryota</taxon>
        <taxon>Metazoa</taxon>
        <taxon>Chordata</taxon>
        <taxon>Craniata</taxon>
        <taxon>Vertebrata</taxon>
        <taxon>Euteleostomi</taxon>
        <taxon>Archelosauria</taxon>
        <taxon>Testudinata</taxon>
        <taxon>Testudines</taxon>
        <taxon>Cryptodira</taxon>
        <taxon>Durocryptodira</taxon>
        <taxon>Americhelydia</taxon>
        <taxon>Chelonioidea</taxon>
        <taxon>Cheloniidae</taxon>
        <taxon>Chelonia</taxon>
    </lineage>
</organism>
<feature type="region of interest" description="Disordered" evidence="2">
    <location>
        <begin position="31"/>
        <end position="61"/>
    </location>
</feature>
<name>M7BFL5_CHEMY</name>
<dbReference type="AlphaFoldDB" id="M7BFL5"/>
<sequence>MEPAQITLAIRSTLNTTRIIQQYMQHQNLAERYRASRRRQRGDESDEDMDTDFSQSTGPGNVGIMNYGRDIMFGGVDPQLFPGQITWTSITGSSVLRMKSLGPPSLGLLLDSSKGCQGIVDTGTFLLTVPELYMGDFLEAVGAQQNNQEVENMADCSNVQNVPTITFIINGSQFPLPLCAYVFNF</sequence>
<feature type="domain" description="Peptidase A1" evidence="3">
    <location>
        <begin position="1"/>
        <end position="185"/>
    </location>
</feature>
<evidence type="ECO:0000256" key="1">
    <source>
        <dbReference type="ARBA" id="ARBA00007447"/>
    </source>
</evidence>
<dbReference type="InterPro" id="IPR021109">
    <property type="entry name" value="Peptidase_aspartic_dom_sf"/>
</dbReference>
<evidence type="ECO:0000256" key="2">
    <source>
        <dbReference type="SAM" id="MobiDB-lite"/>
    </source>
</evidence>
<protein>
    <submittedName>
        <fullName evidence="4">Gastricsin</fullName>
    </submittedName>
</protein>
<reference evidence="5" key="1">
    <citation type="journal article" date="2013" name="Nat. Genet.">
        <title>The draft genomes of soft-shell turtle and green sea turtle yield insights into the development and evolution of the turtle-specific body plan.</title>
        <authorList>
            <person name="Wang Z."/>
            <person name="Pascual-Anaya J."/>
            <person name="Zadissa A."/>
            <person name="Li W."/>
            <person name="Niimura Y."/>
            <person name="Huang Z."/>
            <person name="Li C."/>
            <person name="White S."/>
            <person name="Xiong Z."/>
            <person name="Fang D."/>
            <person name="Wang B."/>
            <person name="Ming Y."/>
            <person name="Chen Y."/>
            <person name="Zheng Y."/>
            <person name="Kuraku S."/>
            <person name="Pignatelli M."/>
            <person name="Herrero J."/>
            <person name="Beal K."/>
            <person name="Nozawa M."/>
            <person name="Li Q."/>
            <person name="Wang J."/>
            <person name="Zhang H."/>
            <person name="Yu L."/>
            <person name="Shigenobu S."/>
            <person name="Wang J."/>
            <person name="Liu J."/>
            <person name="Flicek P."/>
            <person name="Searle S."/>
            <person name="Wang J."/>
            <person name="Kuratani S."/>
            <person name="Yin Y."/>
            <person name="Aken B."/>
            <person name="Zhang G."/>
            <person name="Irie N."/>
        </authorList>
    </citation>
    <scope>NUCLEOTIDE SEQUENCE [LARGE SCALE GENOMIC DNA]</scope>
</reference>
<dbReference type="STRING" id="8469.M7BFL5"/>
<evidence type="ECO:0000313" key="5">
    <source>
        <dbReference type="Proteomes" id="UP000031443"/>
    </source>
</evidence>
<evidence type="ECO:0000259" key="3">
    <source>
        <dbReference type="PROSITE" id="PS51767"/>
    </source>
</evidence>
<dbReference type="GO" id="GO:0004190">
    <property type="term" value="F:aspartic-type endopeptidase activity"/>
    <property type="evidence" value="ECO:0007669"/>
    <property type="project" value="InterPro"/>
</dbReference>
<dbReference type="SUPFAM" id="SSF50630">
    <property type="entry name" value="Acid proteases"/>
    <property type="match status" value="1"/>
</dbReference>
<gene>
    <name evidence="4" type="ORF">UY3_12063</name>
</gene>
<accession>M7BFL5</accession>
<evidence type="ECO:0000313" key="4">
    <source>
        <dbReference type="EMBL" id="EMP30868.1"/>
    </source>
</evidence>
<comment type="similarity">
    <text evidence="1">Belongs to the peptidase A1 family.</text>
</comment>